<dbReference type="PROSITE" id="PS50836">
    <property type="entry name" value="DOMON"/>
    <property type="match status" value="1"/>
</dbReference>
<evidence type="ECO:0000313" key="3">
    <source>
        <dbReference type="EMBL" id="QPR72779.1"/>
    </source>
</evidence>
<dbReference type="RefSeq" id="WP_003179383.1">
    <property type="nucleotide sequence ID" value="NZ_BEXU01000007.1"/>
</dbReference>
<dbReference type="EMBL" id="NILC01000027">
    <property type="protein sequence ID" value="TWL24411.1"/>
    <property type="molecule type" value="Genomic_DNA"/>
</dbReference>
<dbReference type="Pfam" id="PF00583">
    <property type="entry name" value="Acetyltransf_1"/>
    <property type="match status" value="1"/>
</dbReference>
<dbReference type="PROSITE" id="PS51186">
    <property type="entry name" value="GNAT"/>
    <property type="match status" value="1"/>
</dbReference>
<evidence type="ECO:0000313" key="4">
    <source>
        <dbReference type="EMBL" id="TWL24411.1"/>
    </source>
</evidence>
<dbReference type="GO" id="GO:0016747">
    <property type="term" value="F:acyltransferase activity, transferring groups other than amino-acyl groups"/>
    <property type="evidence" value="ECO:0007669"/>
    <property type="project" value="InterPro"/>
</dbReference>
<sequence>MTIHIQQLEAPLNREFVDELINLWNDNTLETADCALDDQDREMIHQQLEQYVQSAYGAVFAVVNEKQEAVGYGLASIKKDLVSDCLSGQIDEVYIAPDYRRNKLGKLVADRMMDWFEQHQVSHVQVSVDIDNQSALHFWEGIGFSSDFYLLTN</sequence>
<dbReference type="PANTHER" id="PTHR43072">
    <property type="entry name" value="N-ACETYLTRANSFERASE"/>
    <property type="match status" value="1"/>
</dbReference>
<protein>
    <submittedName>
        <fullName evidence="3">GNAT family N-acetyltransferase</fullName>
    </submittedName>
</protein>
<gene>
    <name evidence="4" type="ORF">CHCC16736_1212</name>
    <name evidence="3" type="ORF">I6G80_23845</name>
</gene>
<evidence type="ECO:0000313" key="6">
    <source>
        <dbReference type="Proteomes" id="UP000595038"/>
    </source>
</evidence>
<dbReference type="SMR" id="A0A1Y0YBP4"/>
<dbReference type="InterPro" id="IPR005018">
    <property type="entry name" value="DOMON_domain"/>
</dbReference>
<dbReference type="InterPro" id="IPR000182">
    <property type="entry name" value="GNAT_dom"/>
</dbReference>
<organism evidence="4 5">
    <name type="scientific">Bacillus licheniformis</name>
    <dbReference type="NCBI Taxonomy" id="1402"/>
    <lineage>
        <taxon>Bacteria</taxon>
        <taxon>Bacillati</taxon>
        <taxon>Bacillota</taxon>
        <taxon>Bacilli</taxon>
        <taxon>Bacillales</taxon>
        <taxon>Bacillaceae</taxon>
        <taxon>Bacillus</taxon>
    </lineage>
</organism>
<dbReference type="InterPro" id="IPR016181">
    <property type="entry name" value="Acyl_CoA_acyltransferase"/>
</dbReference>
<name>A0A1Y0YBP4_BACLI</name>
<evidence type="ECO:0000259" key="1">
    <source>
        <dbReference type="PROSITE" id="PS50836"/>
    </source>
</evidence>
<dbReference type="Proteomes" id="UP000435910">
    <property type="component" value="Unassembled WGS sequence"/>
</dbReference>
<reference evidence="4 5" key="1">
    <citation type="submission" date="2019-06" db="EMBL/GenBank/DDBJ databases">
        <title>Genome sequence analysis of &gt;100 Bacillus licheniformis strains suggests intrinsic resistance to this species.</title>
        <authorList>
            <person name="Wels M."/>
            <person name="Siezen R.J."/>
            <person name="Johansen E."/>
            <person name="Stuer-Lauridsen B."/>
            <person name="Bjerre K."/>
            <person name="Nielsen B.K.K."/>
        </authorList>
    </citation>
    <scope>NUCLEOTIDE SEQUENCE [LARGE SCALE GENOMIC DNA]</scope>
    <source>
        <strain evidence="4 5">BAC-16736</strain>
    </source>
</reference>
<evidence type="ECO:0000259" key="2">
    <source>
        <dbReference type="PROSITE" id="PS51186"/>
    </source>
</evidence>
<dbReference type="AlphaFoldDB" id="A0A1Y0YBP4"/>
<accession>A0A1Y0YBP4</accession>
<dbReference type="CDD" id="cd04301">
    <property type="entry name" value="NAT_SF"/>
    <property type="match status" value="1"/>
</dbReference>
<feature type="domain" description="DOMON" evidence="1">
    <location>
        <begin position="109"/>
        <end position="153"/>
    </location>
</feature>
<evidence type="ECO:0000313" key="5">
    <source>
        <dbReference type="Proteomes" id="UP000435910"/>
    </source>
</evidence>
<proteinExistence type="predicted"/>
<feature type="domain" description="N-acetyltransferase" evidence="2">
    <location>
        <begin position="3"/>
        <end position="153"/>
    </location>
</feature>
<reference evidence="3 6" key="2">
    <citation type="submission" date="2020-12" db="EMBL/GenBank/DDBJ databases">
        <title>FDA dAtabase for Regulatory Grade micrObial Sequences (FDA-ARGOS): Supporting development and validation of Infectious Disease Dx tests.</title>
        <authorList>
            <person name="Nelson B."/>
            <person name="Plummer A."/>
            <person name="Tallon L."/>
            <person name="Sadzewicz L."/>
            <person name="Zhao X."/>
            <person name="Boylan J."/>
            <person name="Ott S."/>
            <person name="Bowen H."/>
            <person name="Vavikolanu K."/>
            <person name="Mehta A."/>
            <person name="Aluvathingal J."/>
            <person name="Nadendla S."/>
            <person name="Myers T."/>
            <person name="Yan Y."/>
            <person name="Sichtig H."/>
        </authorList>
    </citation>
    <scope>NUCLEOTIDE SEQUENCE [LARGE SCALE GENOMIC DNA]</scope>
    <source>
        <strain evidence="3 6">FDAARGOS_923</strain>
    </source>
</reference>
<dbReference type="GeneID" id="92862786"/>
<dbReference type="EMBL" id="CP065647">
    <property type="protein sequence ID" value="QPR72779.1"/>
    <property type="molecule type" value="Genomic_DNA"/>
</dbReference>
<dbReference type="Gene3D" id="3.40.630.30">
    <property type="match status" value="1"/>
</dbReference>
<dbReference type="Proteomes" id="UP000595038">
    <property type="component" value="Chromosome"/>
</dbReference>
<dbReference type="SUPFAM" id="SSF55729">
    <property type="entry name" value="Acyl-CoA N-acyltransferases (Nat)"/>
    <property type="match status" value="1"/>
</dbReference>